<dbReference type="Proteomes" id="UP001199322">
    <property type="component" value="Unassembled WGS sequence"/>
</dbReference>
<sequence>MNAIKPDDGDRDPYPELLVELGPHGRGVGRWVPEQKHLYLTQYLHATRKAKAKFKQRVLIDPFSGPGRIQVVGESFTRKGGTVAAYRQSVTSGAPFTRVLIGDIEAEKVRANQLRLDAVGAAVQGFVGPAAETVDSMIKAVPFGALALAYIDPYNLEHLSFSIIERLSKLQHVDFAIHFSLMDLTRNIDMELDPHRDRFDHALPGWRSRVPIDELSKTSLPGWFFNAWCDAIRDLGFKVSGQMPQITDGKGRTIYRMVFLSRHELPDRIWGDIARSPTLNLFDS</sequence>
<dbReference type="RefSeq" id="WP_012762843.1">
    <property type="nucleotide sequence ID" value="NZ_CATWFT010000002.1"/>
</dbReference>
<accession>A0A2P4RN83</accession>
<dbReference type="EMBL" id="CATWFT010000002">
    <property type="protein sequence ID" value="CAJ0722375.1"/>
    <property type="molecule type" value="Genomic_DNA"/>
</dbReference>
<dbReference type="Proteomes" id="UP001189303">
    <property type="component" value="Unassembled WGS sequence"/>
</dbReference>
<reference evidence="1 3" key="2">
    <citation type="submission" date="2023-07" db="EMBL/GenBank/DDBJ databases">
        <authorList>
            <person name="Peeters C."/>
        </authorList>
    </citation>
    <scope>NUCLEOTIDE SEQUENCE [LARGE SCALE GENOMIC DNA]</scope>
    <source>
        <strain evidence="1 3">R-38712</strain>
    </source>
</reference>
<protein>
    <submittedName>
        <fullName evidence="2">Three-Cys-motif partner protein TcmP</fullName>
    </submittedName>
</protein>
<reference evidence="2" key="1">
    <citation type="submission" date="2018-06" db="EMBL/GenBank/DDBJ databases">
        <authorList>
            <person name="O'Rourke A."/>
        </authorList>
    </citation>
    <scope>NUCLEOTIDE SEQUENCE</scope>
    <source>
        <strain evidence="2">132550021-3</strain>
    </source>
</reference>
<evidence type="ECO:0000313" key="3">
    <source>
        <dbReference type="Proteomes" id="UP001189303"/>
    </source>
</evidence>
<proteinExistence type="predicted"/>
<organism evidence="2 4">
    <name type="scientific">Ralstonia pickettii</name>
    <name type="common">Burkholderia pickettii</name>
    <dbReference type="NCBI Taxonomy" id="329"/>
    <lineage>
        <taxon>Bacteria</taxon>
        <taxon>Pseudomonadati</taxon>
        <taxon>Pseudomonadota</taxon>
        <taxon>Betaproteobacteria</taxon>
        <taxon>Burkholderiales</taxon>
        <taxon>Burkholderiaceae</taxon>
        <taxon>Ralstonia</taxon>
    </lineage>
</organism>
<gene>
    <name evidence="2" type="primary">tcmP</name>
    <name evidence="2" type="ORF">DEE74_18735</name>
    <name evidence="1" type="ORF">R38712_00912</name>
</gene>
<comment type="caution">
    <text evidence="2">The sequence shown here is derived from an EMBL/GenBank/DDBJ whole genome shotgun (WGS) entry which is preliminary data.</text>
</comment>
<dbReference type="InterPro" id="IPR031009">
    <property type="entry name" value="Tcm_partner"/>
</dbReference>
<dbReference type="EMBL" id="QGBI01000018">
    <property type="protein sequence ID" value="MBX3891904.1"/>
    <property type="molecule type" value="Genomic_DNA"/>
</dbReference>
<evidence type="ECO:0000313" key="4">
    <source>
        <dbReference type="Proteomes" id="UP001199322"/>
    </source>
</evidence>
<evidence type="ECO:0000313" key="1">
    <source>
        <dbReference type="EMBL" id="CAJ0722375.1"/>
    </source>
</evidence>
<keyword evidence="3" id="KW-1185">Reference proteome</keyword>
<name>A0A2P4RN83_RALPI</name>
<evidence type="ECO:0000313" key="2">
    <source>
        <dbReference type="EMBL" id="MBX3891904.1"/>
    </source>
</evidence>
<dbReference type="NCBIfam" id="TIGR04474">
    <property type="entry name" value="tcm_partner"/>
    <property type="match status" value="1"/>
</dbReference>
<dbReference type="AlphaFoldDB" id="A0A2P4RN83"/>